<keyword evidence="2" id="KW-0963">Cytoplasm</keyword>
<evidence type="ECO:0000256" key="5">
    <source>
        <dbReference type="PROSITE-ProRule" id="PRU00176"/>
    </source>
</evidence>
<organism evidence="10">
    <name type="scientific">Rodentolepis nana</name>
    <name type="common">Dwarf tapeworm</name>
    <name type="synonym">Hymenolepis nana</name>
    <dbReference type="NCBI Taxonomy" id="102285"/>
    <lineage>
        <taxon>Eukaryota</taxon>
        <taxon>Metazoa</taxon>
        <taxon>Spiralia</taxon>
        <taxon>Lophotrochozoa</taxon>
        <taxon>Platyhelminthes</taxon>
        <taxon>Cestoda</taxon>
        <taxon>Eucestoda</taxon>
        <taxon>Cyclophyllidea</taxon>
        <taxon>Hymenolepididae</taxon>
        <taxon>Rodentolepis</taxon>
    </lineage>
</organism>
<evidence type="ECO:0000256" key="3">
    <source>
        <dbReference type="ARBA" id="ARBA00022737"/>
    </source>
</evidence>
<dbReference type="InterPro" id="IPR012677">
    <property type="entry name" value="Nucleotide-bd_a/b_plait_sf"/>
</dbReference>
<feature type="domain" description="RRM" evidence="7">
    <location>
        <begin position="97"/>
        <end position="174"/>
    </location>
</feature>
<sequence>MTDLEGNEIGKLFVGGLSQTTSDISLRVYFSRYGEVEDASVMIDNRTGRSRGFGYVKFRDQKSVNRVLTTKPHWLDDKEIDTQQCNVNMKGRNRRNLKIFVGGIGMEQDAVSIKAYFEKFGRVTDVNLLIDSVKQKHRGFAFVGFEDEKTVNRLINMHFLTIGSKKVEIKAMEPPNYNQKSNPSSEISNSELCLLKDSGIKCASHGVKANKPQSKHTVVKLDSNLPRFVPISKVNPPVKIDPSPQLSIPGNVGSMPWVYPNGYFPICPHFCPGCHPYPYHTLQPGLNPGYFPGSCMNLWMHGVCSEQQQQQEYIPPPSLSKQQIGLLGDPPSLFGQMPTESNSVEKPHSSIQAKPSGDNLDREGIKTKIAEQHFSQLISPIPAYNCMSQYLPPCSFRYPFQECQMYPQAPFSPFPPSNVYNTQNQDLNVGVFEYEVSSDRKEEDIDHEAFFSSLMKDHSDSRFTNYSISESKTKTERKIMASGDRVSDIFKDFDL</sequence>
<keyword evidence="9" id="KW-1185">Reference proteome</keyword>
<gene>
    <name evidence="8" type="ORF">HNAJ_LOCUS11723</name>
</gene>
<dbReference type="SUPFAM" id="SSF54928">
    <property type="entry name" value="RNA-binding domain, RBD"/>
    <property type="match status" value="2"/>
</dbReference>
<evidence type="ECO:0000313" key="9">
    <source>
        <dbReference type="Proteomes" id="UP000278807"/>
    </source>
</evidence>
<feature type="domain" description="RRM" evidence="7">
    <location>
        <begin position="10"/>
        <end position="92"/>
    </location>
</feature>
<keyword evidence="4 5" id="KW-0694">RNA-binding</keyword>
<dbReference type="GO" id="GO:0006417">
    <property type="term" value="P:regulation of translation"/>
    <property type="evidence" value="ECO:0007669"/>
    <property type="project" value="TreeGrafter"/>
</dbReference>
<dbReference type="PANTHER" id="PTHR48032:SF18">
    <property type="entry name" value="RRM DOMAIN-CONTAINING PROTEIN"/>
    <property type="match status" value="1"/>
</dbReference>
<dbReference type="GO" id="GO:0003729">
    <property type="term" value="F:mRNA binding"/>
    <property type="evidence" value="ECO:0007669"/>
    <property type="project" value="TreeGrafter"/>
</dbReference>
<reference evidence="10" key="1">
    <citation type="submission" date="2017-02" db="UniProtKB">
        <authorList>
            <consortium name="WormBaseParasite"/>
        </authorList>
    </citation>
    <scope>IDENTIFICATION</scope>
</reference>
<dbReference type="WBParaSite" id="HNAJ_0001173301-mRNA-1">
    <property type="protein sequence ID" value="HNAJ_0001173301-mRNA-1"/>
    <property type="gene ID" value="HNAJ_0001173301"/>
</dbReference>
<evidence type="ECO:0000259" key="7">
    <source>
        <dbReference type="PROSITE" id="PS50102"/>
    </source>
</evidence>
<evidence type="ECO:0000256" key="4">
    <source>
        <dbReference type="ARBA" id="ARBA00022884"/>
    </source>
</evidence>
<evidence type="ECO:0000256" key="1">
    <source>
        <dbReference type="ARBA" id="ARBA00004496"/>
    </source>
</evidence>
<evidence type="ECO:0000313" key="10">
    <source>
        <dbReference type="WBParaSite" id="HNAJ_0001173301-mRNA-1"/>
    </source>
</evidence>
<dbReference type="EMBL" id="UZAE01013753">
    <property type="protein sequence ID" value="VDO11186.1"/>
    <property type="molecule type" value="Genomic_DNA"/>
</dbReference>
<keyword evidence="3" id="KW-0677">Repeat</keyword>
<name>A0A0R3TV95_RODNA</name>
<feature type="region of interest" description="Disordered" evidence="6">
    <location>
        <begin position="339"/>
        <end position="360"/>
    </location>
</feature>
<reference evidence="8 9" key="2">
    <citation type="submission" date="2018-11" db="EMBL/GenBank/DDBJ databases">
        <authorList>
            <consortium name="Pathogen Informatics"/>
        </authorList>
    </citation>
    <scope>NUCLEOTIDE SEQUENCE [LARGE SCALE GENOMIC DNA]</scope>
</reference>
<protein>
    <submittedName>
        <fullName evidence="10">RRM domain-containing protein</fullName>
    </submittedName>
</protein>
<accession>A0A0R3TV95</accession>
<evidence type="ECO:0000256" key="2">
    <source>
        <dbReference type="ARBA" id="ARBA00022490"/>
    </source>
</evidence>
<dbReference type="SMART" id="SM00360">
    <property type="entry name" value="RRM"/>
    <property type="match status" value="2"/>
</dbReference>
<dbReference type="STRING" id="102285.A0A0R3TV95"/>
<dbReference type="Pfam" id="PF00076">
    <property type="entry name" value="RRM_1"/>
    <property type="match status" value="2"/>
</dbReference>
<dbReference type="PROSITE" id="PS50102">
    <property type="entry name" value="RRM"/>
    <property type="match status" value="2"/>
</dbReference>
<comment type="subcellular location">
    <subcellularLocation>
        <location evidence="1">Cytoplasm</location>
    </subcellularLocation>
</comment>
<dbReference type="GO" id="GO:0005737">
    <property type="term" value="C:cytoplasm"/>
    <property type="evidence" value="ECO:0007669"/>
    <property type="project" value="UniProtKB-SubCell"/>
</dbReference>
<evidence type="ECO:0000256" key="6">
    <source>
        <dbReference type="SAM" id="MobiDB-lite"/>
    </source>
</evidence>
<dbReference type="Proteomes" id="UP000278807">
    <property type="component" value="Unassembled WGS sequence"/>
</dbReference>
<dbReference type="PANTHER" id="PTHR48032">
    <property type="entry name" value="RNA-BINDING PROTEIN MUSASHI HOMOLOG RBP6"/>
    <property type="match status" value="1"/>
</dbReference>
<evidence type="ECO:0000313" key="8">
    <source>
        <dbReference type="EMBL" id="VDO11186.1"/>
    </source>
</evidence>
<dbReference type="Gene3D" id="3.30.70.330">
    <property type="match status" value="2"/>
</dbReference>
<proteinExistence type="predicted"/>
<dbReference type="AlphaFoldDB" id="A0A0R3TV95"/>
<dbReference type="InterPro" id="IPR035979">
    <property type="entry name" value="RBD_domain_sf"/>
</dbReference>
<dbReference type="InterPro" id="IPR000504">
    <property type="entry name" value="RRM_dom"/>
</dbReference>
<dbReference type="OrthoDB" id="1875751at2759"/>